<sequence>MEYFPNEILIEIFKYFDIQELFQAFYNLNSRFNILLHSLNNLSLTLTKINYNINKIPIDCISILIINEIQIELDQFTHIRCLILTIPFYRQIHQLSTHTFPYLEHLSINFLTQSFPYNIFNIYNKIFSNEFPCLKSSYLQQAEVIHRFETWTKTVSLRKLKVGKIDIFTYKAILTSCPNLYFLQFIKNISKGILLPDKTHINLKKMIIELPLWNSYTLSEMNNFLSYVPNLEQFSIYHAEFCADINGYLSYDWLSSSINSYLPLLHSFKYYFELFYFGLSNTYDMENILSQIKEHFKKVHNNQYQSRLTVIERI</sequence>
<comment type="caution">
    <text evidence="2">The sequence shown here is derived from an EMBL/GenBank/DDBJ whole genome shotgun (WGS) entry which is preliminary data.</text>
</comment>
<dbReference type="EMBL" id="CAJNOG010000083">
    <property type="protein sequence ID" value="CAF0912162.1"/>
    <property type="molecule type" value="Genomic_DNA"/>
</dbReference>
<dbReference type="InterPro" id="IPR001810">
    <property type="entry name" value="F-box_dom"/>
</dbReference>
<evidence type="ECO:0000259" key="1">
    <source>
        <dbReference type="PROSITE" id="PS50181"/>
    </source>
</evidence>
<evidence type="ECO:0000313" key="3">
    <source>
        <dbReference type="Proteomes" id="UP000663845"/>
    </source>
</evidence>
<evidence type="ECO:0000313" key="2">
    <source>
        <dbReference type="EMBL" id="CAF0912162.1"/>
    </source>
</evidence>
<dbReference type="PROSITE" id="PS50181">
    <property type="entry name" value="FBOX"/>
    <property type="match status" value="1"/>
</dbReference>
<reference evidence="2" key="1">
    <citation type="submission" date="2021-02" db="EMBL/GenBank/DDBJ databases">
        <authorList>
            <person name="Nowell W R."/>
        </authorList>
    </citation>
    <scope>NUCLEOTIDE SEQUENCE</scope>
</reference>
<name>A0A814AEV9_9BILA</name>
<proteinExistence type="predicted"/>
<gene>
    <name evidence="2" type="ORF">JYZ213_LOCUS11143</name>
</gene>
<organism evidence="2 3">
    <name type="scientific">Adineta steineri</name>
    <dbReference type="NCBI Taxonomy" id="433720"/>
    <lineage>
        <taxon>Eukaryota</taxon>
        <taxon>Metazoa</taxon>
        <taxon>Spiralia</taxon>
        <taxon>Gnathifera</taxon>
        <taxon>Rotifera</taxon>
        <taxon>Eurotatoria</taxon>
        <taxon>Bdelloidea</taxon>
        <taxon>Adinetida</taxon>
        <taxon>Adinetidae</taxon>
        <taxon>Adineta</taxon>
    </lineage>
</organism>
<dbReference type="AlphaFoldDB" id="A0A814AEV9"/>
<accession>A0A814AEV9</accession>
<protein>
    <recommendedName>
        <fullName evidence="1">F-box domain-containing protein</fullName>
    </recommendedName>
</protein>
<dbReference type="Proteomes" id="UP000663845">
    <property type="component" value="Unassembled WGS sequence"/>
</dbReference>
<feature type="domain" description="F-box" evidence="1">
    <location>
        <begin position="1"/>
        <end position="49"/>
    </location>
</feature>